<gene>
    <name evidence="1" type="ORF">BN587_01956</name>
</gene>
<dbReference type="Gene3D" id="3.30.1330.70">
    <property type="entry name" value="Holliday junction resolvase RusA"/>
    <property type="match status" value="1"/>
</dbReference>
<organism evidence="1">
    <name type="scientific">Phascolarctobacterium succinatutens CAG:287</name>
    <dbReference type="NCBI Taxonomy" id="1263101"/>
    <lineage>
        <taxon>Bacteria</taxon>
        <taxon>Bacillati</taxon>
        <taxon>Bacillota</taxon>
        <taxon>Negativicutes</taxon>
        <taxon>Acidaminococcales</taxon>
        <taxon>Acidaminococcaceae</taxon>
        <taxon>Phascolarctobacterium</taxon>
    </lineage>
</organism>
<dbReference type="EMBL" id="CBGL010000029">
    <property type="protein sequence ID" value="CDD10332.1"/>
    <property type="molecule type" value="Genomic_DNA"/>
</dbReference>
<accession>R6XVM0</accession>
<dbReference type="RefSeq" id="WP_021720988.1">
    <property type="nucleotide sequence ID" value="NZ_FR892819.1"/>
</dbReference>
<dbReference type="InterPro" id="IPR036614">
    <property type="entry name" value="RusA-like_sf"/>
</dbReference>
<dbReference type="GO" id="GO:0006281">
    <property type="term" value="P:DNA repair"/>
    <property type="evidence" value="ECO:0007669"/>
    <property type="project" value="InterPro"/>
</dbReference>
<dbReference type="Proteomes" id="UP000014937">
    <property type="component" value="Unassembled WGS sequence"/>
</dbReference>
<reference evidence="1" key="1">
    <citation type="submission" date="2012-11" db="EMBL/GenBank/DDBJ databases">
        <title>Dependencies among metagenomic species, viruses, plasmids and units of genetic variation.</title>
        <authorList>
            <person name="Nielsen H.B."/>
            <person name="Almeida M."/>
            <person name="Juncker A.S."/>
            <person name="Rasmussen S."/>
            <person name="Li J."/>
            <person name="Sunagawa S."/>
            <person name="Plichta D."/>
            <person name="Gautier L."/>
            <person name="Le Chatelier E."/>
            <person name="Peletier E."/>
            <person name="Bonde I."/>
            <person name="Nielsen T."/>
            <person name="Manichanh C."/>
            <person name="Arumugam M."/>
            <person name="Batto J."/>
            <person name="Santos M.B.Q.D."/>
            <person name="Blom N."/>
            <person name="Borruel N."/>
            <person name="Burgdorf K.S."/>
            <person name="Boumezbeur F."/>
            <person name="Casellas F."/>
            <person name="Dore J."/>
            <person name="Guarner F."/>
            <person name="Hansen T."/>
            <person name="Hildebrand F."/>
            <person name="Kaas R.S."/>
            <person name="Kennedy S."/>
            <person name="Kristiansen K."/>
            <person name="Kultima J.R."/>
            <person name="Leonard P."/>
            <person name="Levenez F."/>
            <person name="Lund O."/>
            <person name="Moumen B."/>
            <person name="Le Paslier D."/>
            <person name="Pons N."/>
            <person name="Pedersen O."/>
            <person name="Prifti E."/>
            <person name="Qin J."/>
            <person name="Raes J."/>
            <person name="Tap J."/>
            <person name="Tims S."/>
            <person name="Ussery D.W."/>
            <person name="Yamada T."/>
            <person name="MetaHit consortium"/>
            <person name="Renault P."/>
            <person name="Sicheritz-Ponten T."/>
            <person name="Bork P."/>
            <person name="Wang J."/>
            <person name="Brunak S."/>
            <person name="Ehrlich S.D."/>
        </authorList>
    </citation>
    <scope>NUCLEOTIDE SEQUENCE [LARGE SCALE GENOMIC DNA]</scope>
</reference>
<proteinExistence type="predicted"/>
<dbReference type="GO" id="GO:0000287">
    <property type="term" value="F:magnesium ion binding"/>
    <property type="evidence" value="ECO:0007669"/>
    <property type="project" value="InterPro"/>
</dbReference>
<sequence>MNLIFTIPGEPTAQGRPRFSTHGGFVKAYDPEISRNYKAYVKLLASEAMQRIGLTLTELPLGVEIIADVGIPASKSKKFKEQALNGLQLPIKKPDVDNVAKIILDSITGIVYKDDKQIVKLTVSKKYSDTPKVEVKIYNVE</sequence>
<dbReference type="SUPFAM" id="SSF103084">
    <property type="entry name" value="Holliday junction resolvase RusA"/>
    <property type="match status" value="1"/>
</dbReference>
<dbReference type="GO" id="GO:0006310">
    <property type="term" value="P:DNA recombination"/>
    <property type="evidence" value="ECO:0007669"/>
    <property type="project" value="InterPro"/>
</dbReference>
<dbReference type="InterPro" id="IPR008822">
    <property type="entry name" value="Endonuclease_RusA-like"/>
</dbReference>
<protein>
    <submittedName>
        <fullName evidence="1">Endodeoxyribonuclease RusA family protein</fullName>
    </submittedName>
</protein>
<dbReference type="Pfam" id="PF05866">
    <property type="entry name" value="RusA"/>
    <property type="match status" value="1"/>
</dbReference>
<dbReference type="HOGENOM" id="CLU_124338_1_0_9"/>
<comment type="caution">
    <text evidence="1">The sequence shown here is derived from an EMBL/GenBank/DDBJ whole genome shotgun (WGS) entry which is preliminary data.</text>
</comment>
<name>R6XVM0_9FIRM</name>
<evidence type="ECO:0000313" key="1">
    <source>
        <dbReference type="EMBL" id="CDD10332.1"/>
    </source>
</evidence>
<dbReference type="AlphaFoldDB" id="R6XVM0"/>